<feature type="transmembrane region" description="Helical" evidence="1">
    <location>
        <begin position="75"/>
        <end position="93"/>
    </location>
</feature>
<feature type="transmembrane region" description="Helical" evidence="1">
    <location>
        <begin position="129"/>
        <end position="152"/>
    </location>
</feature>
<accession>A0A3N4K3S9</accession>
<protein>
    <submittedName>
        <fullName evidence="2">S-adenosyl-L-methionine-dependent methyltransferase</fullName>
    </submittedName>
</protein>
<keyword evidence="2" id="KW-0808">Transferase</keyword>
<organism evidence="2 3">
    <name type="scientific">Choiromyces venosus 120613-1</name>
    <dbReference type="NCBI Taxonomy" id="1336337"/>
    <lineage>
        <taxon>Eukaryota</taxon>
        <taxon>Fungi</taxon>
        <taxon>Dikarya</taxon>
        <taxon>Ascomycota</taxon>
        <taxon>Pezizomycotina</taxon>
        <taxon>Pezizomycetes</taxon>
        <taxon>Pezizales</taxon>
        <taxon>Tuberaceae</taxon>
        <taxon>Choiromyces</taxon>
    </lineage>
</organism>
<dbReference type="Proteomes" id="UP000276215">
    <property type="component" value="Unassembled WGS sequence"/>
</dbReference>
<keyword evidence="2" id="KW-0489">Methyltransferase</keyword>
<feature type="transmembrane region" description="Helical" evidence="1">
    <location>
        <begin position="29"/>
        <end position="55"/>
    </location>
</feature>
<gene>
    <name evidence="2" type="ORF">L873DRAFT_1663577</name>
</gene>
<name>A0A3N4K3S9_9PEZI</name>
<evidence type="ECO:0000256" key="1">
    <source>
        <dbReference type="SAM" id="Phobius"/>
    </source>
</evidence>
<dbReference type="Gene3D" id="3.40.50.150">
    <property type="entry name" value="Vaccinia Virus protein VP39"/>
    <property type="match status" value="1"/>
</dbReference>
<keyword evidence="1" id="KW-0472">Membrane</keyword>
<dbReference type="GO" id="GO:0032259">
    <property type="term" value="P:methylation"/>
    <property type="evidence" value="ECO:0007669"/>
    <property type="project" value="UniProtKB-KW"/>
</dbReference>
<reference evidence="2 3" key="1">
    <citation type="journal article" date="2018" name="Nat. Ecol. Evol.">
        <title>Pezizomycetes genomes reveal the molecular basis of ectomycorrhizal truffle lifestyle.</title>
        <authorList>
            <person name="Murat C."/>
            <person name="Payen T."/>
            <person name="Noel B."/>
            <person name="Kuo A."/>
            <person name="Morin E."/>
            <person name="Chen J."/>
            <person name="Kohler A."/>
            <person name="Krizsan K."/>
            <person name="Balestrini R."/>
            <person name="Da Silva C."/>
            <person name="Montanini B."/>
            <person name="Hainaut M."/>
            <person name="Levati E."/>
            <person name="Barry K.W."/>
            <person name="Belfiori B."/>
            <person name="Cichocki N."/>
            <person name="Clum A."/>
            <person name="Dockter R.B."/>
            <person name="Fauchery L."/>
            <person name="Guy J."/>
            <person name="Iotti M."/>
            <person name="Le Tacon F."/>
            <person name="Lindquist E.A."/>
            <person name="Lipzen A."/>
            <person name="Malagnac F."/>
            <person name="Mello A."/>
            <person name="Molinier V."/>
            <person name="Miyauchi S."/>
            <person name="Poulain J."/>
            <person name="Riccioni C."/>
            <person name="Rubini A."/>
            <person name="Sitrit Y."/>
            <person name="Splivallo R."/>
            <person name="Traeger S."/>
            <person name="Wang M."/>
            <person name="Zifcakova L."/>
            <person name="Wipf D."/>
            <person name="Zambonelli A."/>
            <person name="Paolocci F."/>
            <person name="Nowrousian M."/>
            <person name="Ottonello S."/>
            <person name="Baldrian P."/>
            <person name="Spatafora J.W."/>
            <person name="Henrissat B."/>
            <person name="Nagy L.G."/>
            <person name="Aury J.M."/>
            <person name="Wincker P."/>
            <person name="Grigoriev I.V."/>
            <person name="Bonfante P."/>
            <person name="Martin F.M."/>
        </authorList>
    </citation>
    <scope>NUCLEOTIDE SEQUENCE [LARGE SCALE GENOMIC DNA]</scope>
    <source>
        <strain evidence="2 3">120613-1</strain>
    </source>
</reference>
<keyword evidence="3" id="KW-1185">Reference proteome</keyword>
<dbReference type="GO" id="GO:0008168">
    <property type="term" value="F:methyltransferase activity"/>
    <property type="evidence" value="ECO:0007669"/>
    <property type="project" value="UniProtKB-KW"/>
</dbReference>
<dbReference type="STRING" id="1336337.A0A3N4K3S9"/>
<dbReference type="Pfam" id="PF01564">
    <property type="entry name" value="Spermine_synth"/>
    <property type="match status" value="1"/>
</dbReference>
<dbReference type="EMBL" id="ML120354">
    <property type="protein sequence ID" value="RPB05220.1"/>
    <property type="molecule type" value="Genomic_DNA"/>
</dbReference>
<keyword evidence="1" id="KW-0812">Transmembrane</keyword>
<evidence type="ECO:0000313" key="3">
    <source>
        <dbReference type="Proteomes" id="UP000276215"/>
    </source>
</evidence>
<dbReference type="AlphaFoldDB" id="A0A3N4K3S9"/>
<keyword evidence="1" id="KW-1133">Transmembrane helix</keyword>
<dbReference type="OrthoDB" id="2016285at2759"/>
<dbReference type="InterPro" id="IPR029063">
    <property type="entry name" value="SAM-dependent_MTases_sf"/>
</dbReference>
<sequence length="440" mass="48335">MATIIPSNPSEKKLRAMAKRAQTSRKSPAIPITLSFSRLLGVFKAVVLISTASIISYASQTALAPVYGGIPTSLYHSKVSAFVFAAAWLAKYLPFKLPFKARSLLPVLALHVPAIQRTLARYSESWGPFWGPIVTEGVTFYPLLFLTVYSTAHLTDSGNFATDGIVAGVFAGYFWNMQSLVPKYLMNRIGSSWILTRCGLPNLAGGIYALVSPSLLLLTAIPAMLHTNMYNSMCTSTVGLNETLAASNYTLLARQESNTGYISVLQHNHQNFRVLRCDHSLLGGVWERPPPGFEYMDQVVKEPIYAIFVMLEAVRLIDPPPKNPNPKALAIGLGVGTAVNGLITHGVETDVVELDPVVHQYATEFFQLKENHTAYIEDAITFVKRENSNKGKGRKKYEYILHDVFTGGAVPASLFTLEFFVGLRDLLSEDGVIAIVRFTP</sequence>
<evidence type="ECO:0000313" key="2">
    <source>
        <dbReference type="EMBL" id="RPB05220.1"/>
    </source>
</evidence>
<feature type="transmembrane region" description="Helical" evidence="1">
    <location>
        <begin position="164"/>
        <end position="185"/>
    </location>
</feature>
<feature type="transmembrane region" description="Helical" evidence="1">
    <location>
        <begin position="206"/>
        <end position="225"/>
    </location>
</feature>
<dbReference type="SUPFAM" id="SSF53335">
    <property type="entry name" value="S-adenosyl-L-methionine-dependent methyltransferases"/>
    <property type="match status" value="1"/>
</dbReference>
<proteinExistence type="predicted"/>